<evidence type="ECO:0000313" key="11">
    <source>
        <dbReference type="EMBL" id="NYG33227.1"/>
    </source>
</evidence>
<keyword evidence="4 9" id="KW-0812">Transmembrane</keyword>
<evidence type="ECO:0000256" key="7">
    <source>
        <dbReference type="ARBA" id="ARBA00023139"/>
    </source>
</evidence>
<dbReference type="Proteomes" id="UP000518288">
    <property type="component" value="Unassembled WGS sequence"/>
</dbReference>
<keyword evidence="12" id="KW-1185">Reference proteome</keyword>
<keyword evidence="3 9" id="KW-1134">Transmembrane beta strand</keyword>
<evidence type="ECO:0000256" key="2">
    <source>
        <dbReference type="ARBA" id="ARBA00007613"/>
    </source>
</evidence>
<evidence type="ECO:0000256" key="6">
    <source>
        <dbReference type="ARBA" id="ARBA00023136"/>
    </source>
</evidence>
<feature type="compositionally biased region" description="Low complexity" evidence="10">
    <location>
        <begin position="474"/>
        <end position="486"/>
    </location>
</feature>
<dbReference type="PANTHER" id="PTHR30203">
    <property type="entry name" value="OUTER MEMBRANE CATION EFFLUX PROTEIN"/>
    <property type="match status" value="1"/>
</dbReference>
<organism evidence="11 12">
    <name type="scientific">Sphaerotilus montanus</name>
    <dbReference type="NCBI Taxonomy" id="522889"/>
    <lineage>
        <taxon>Bacteria</taxon>
        <taxon>Pseudomonadati</taxon>
        <taxon>Pseudomonadota</taxon>
        <taxon>Betaproteobacteria</taxon>
        <taxon>Burkholderiales</taxon>
        <taxon>Sphaerotilaceae</taxon>
        <taxon>Sphaerotilus</taxon>
    </lineage>
</organism>
<name>A0A7Y9R1G3_9BURK</name>
<evidence type="ECO:0000256" key="1">
    <source>
        <dbReference type="ARBA" id="ARBA00004370"/>
    </source>
</evidence>
<keyword evidence="6 9" id="KW-0472">Membrane</keyword>
<keyword evidence="7 9" id="KW-0564">Palmitate</keyword>
<feature type="signal peptide" evidence="9">
    <location>
        <begin position="1"/>
        <end position="26"/>
    </location>
</feature>
<dbReference type="InterPro" id="IPR003423">
    <property type="entry name" value="OMP_efflux"/>
</dbReference>
<feature type="chain" id="PRO_5031606441" evidence="9">
    <location>
        <begin position="27"/>
        <end position="494"/>
    </location>
</feature>
<dbReference type="AlphaFoldDB" id="A0A7Y9R1G3"/>
<accession>A0A7Y9R1G3</accession>
<feature type="region of interest" description="Disordered" evidence="10">
    <location>
        <begin position="474"/>
        <end position="494"/>
    </location>
</feature>
<gene>
    <name evidence="11" type="ORF">BDD16_002213</name>
</gene>
<evidence type="ECO:0000256" key="9">
    <source>
        <dbReference type="RuleBase" id="RU362097"/>
    </source>
</evidence>
<dbReference type="Pfam" id="PF02321">
    <property type="entry name" value="OEP"/>
    <property type="match status" value="2"/>
</dbReference>
<evidence type="ECO:0000256" key="10">
    <source>
        <dbReference type="SAM" id="MobiDB-lite"/>
    </source>
</evidence>
<dbReference type="InterPro" id="IPR010131">
    <property type="entry name" value="MdtP/NodT-like"/>
</dbReference>
<evidence type="ECO:0000256" key="8">
    <source>
        <dbReference type="ARBA" id="ARBA00023288"/>
    </source>
</evidence>
<dbReference type="GO" id="GO:0005886">
    <property type="term" value="C:plasma membrane"/>
    <property type="evidence" value="ECO:0007669"/>
    <property type="project" value="UniProtKB-SubCell"/>
</dbReference>
<dbReference type="Gene3D" id="2.20.200.10">
    <property type="entry name" value="Outer membrane efflux proteins (OEP)"/>
    <property type="match status" value="1"/>
</dbReference>
<reference evidence="11 12" key="1">
    <citation type="submission" date="2020-07" db="EMBL/GenBank/DDBJ databases">
        <title>Genomic Encyclopedia of Archaeal and Bacterial Type Strains, Phase II (KMG-II): from individual species to whole genera.</title>
        <authorList>
            <person name="Goeker M."/>
        </authorList>
    </citation>
    <scope>NUCLEOTIDE SEQUENCE [LARGE SCALE GENOMIC DNA]</scope>
    <source>
        <strain evidence="11 12">DSM 21226</strain>
    </source>
</reference>
<dbReference type="PROSITE" id="PS51257">
    <property type="entry name" value="PROKAR_LIPOPROTEIN"/>
    <property type="match status" value="1"/>
</dbReference>
<proteinExistence type="inferred from homology"/>
<dbReference type="PANTHER" id="PTHR30203:SF20">
    <property type="entry name" value="MULTIDRUG RESISTANCE OUTER MEMBRANE PROTEIN MDTP-RELATED"/>
    <property type="match status" value="1"/>
</dbReference>
<comment type="caution">
    <text evidence="11">The sequence shown here is derived from an EMBL/GenBank/DDBJ whole genome shotgun (WGS) entry which is preliminary data.</text>
</comment>
<dbReference type="EMBL" id="JACCFH010000001">
    <property type="protein sequence ID" value="NYG33227.1"/>
    <property type="molecule type" value="Genomic_DNA"/>
</dbReference>
<evidence type="ECO:0000256" key="4">
    <source>
        <dbReference type="ARBA" id="ARBA00022692"/>
    </source>
</evidence>
<evidence type="ECO:0000313" key="12">
    <source>
        <dbReference type="Proteomes" id="UP000518288"/>
    </source>
</evidence>
<sequence>MNRQNTRTPVVGALALAAALVMTGCASPGRPIPVQAALAPTQLGLAADTGALAAGDGWWKALGDPALDTLVERATADHPSVQAAMARLARAQAASHGAQAGDEPQIGLSADATRQRYTANGLVPPPIAGSVRDTGTLQIGGTWSLDFFGRHRAALAAAVGQEQALQAELSAARQALAGAVTRQYLALARLLAQRDVADRTTALRQQTLELVQRRVKGGLDTQVELRQAESTVPDARTQRLVLDEQITLVRHALAALTSQAPTALDALAPRLDALQVPAPETGRIGTDLLGRRADIVAARWRVEAAMQGVREARAQFYPDVQLNAFVGLSALGLDRLVQFDSRQAGVGPALRLPLFDGGRLRAQLQSRSADLDASIAAYNGALLDAVREAADALTSTAAVQAQRTEQARALQAAEQAHDTAQRRFGAGLGNYLVVLTAEQQLLAQRRAAVDLRARAFDTRVQLMQALGGGYTAANLPPDAPNLPDAARTTAQNNQ</sequence>
<keyword evidence="5 9" id="KW-0732">Signal</keyword>
<comment type="similarity">
    <text evidence="2 9">Belongs to the outer membrane factor (OMF) (TC 1.B.17) family.</text>
</comment>
<evidence type="ECO:0000256" key="3">
    <source>
        <dbReference type="ARBA" id="ARBA00022452"/>
    </source>
</evidence>
<evidence type="ECO:0000256" key="5">
    <source>
        <dbReference type="ARBA" id="ARBA00022729"/>
    </source>
</evidence>
<keyword evidence="8 9" id="KW-0449">Lipoprotein</keyword>
<dbReference type="GO" id="GO:0015562">
    <property type="term" value="F:efflux transmembrane transporter activity"/>
    <property type="evidence" value="ECO:0007669"/>
    <property type="project" value="InterPro"/>
</dbReference>
<dbReference type="RefSeq" id="WP_179634019.1">
    <property type="nucleotide sequence ID" value="NZ_JACCFH010000001.1"/>
</dbReference>
<protein>
    <submittedName>
        <fullName evidence="11">NodT family efflux transporter outer membrane factor (OMF) lipoprotein</fullName>
    </submittedName>
</protein>
<dbReference type="Gene3D" id="1.20.1600.10">
    <property type="entry name" value="Outer membrane efflux proteins (OEP)"/>
    <property type="match status" value="1"/>
</dbReference>
<dbReference type="NCBIfam" id="TIGR01845">
    <property type="entry name" value="outer_NodT"/>
    <property type="match status" value="1"/>
</dbReference>
<comment type="subcellular location">
    <subcellularLocation>
        <location evidence="9">Cell membrane</location>
        <topology evidence="9">Lipid-anchor</topology>
    </subcellularLocation>
    <subcellularLocation>
        <location evidence="1">Membrane</location>
    </subcellularLocation>
</comment>
<dbReference type="SUPFAM" id="SSF56954">
    <property type="entry name" value="Outer membrane efflux proteins (OEP)"/>
    <property type="match status" value="1"/>
</dbReference>